<protein>
    <submittedName>
        <fullName evidence="2">GNAT acetyltransferase</fullName>
    </submittedName>
</protein>
<keyword evidence="3" id="KW-1185">Reference proteome</keyword>
<accession>A0A1V4SJ21</accession>
<comment type="caution">
    <text evidence="2">The sequence shown here is derived from an EMBL/GenBank/DDBJ whole genome shotgun (WGS) entry which is preliminary data.</text>
</comment>
<dbReference type="OrthoDB" id="7054616at2"/>
<dbReference type="PROSITE" id="PS51186">
    <property type="entry name" value="GNAT"/>
    <property type="match status" value="1"/>
</dbReference>
<evidence type="ECO:0000259" key="1">
    <source>
        <dbReference type="PROSITE" id="PS51186"/>
    </source>
</evidence>
<dbReference type="Gene3D" id="3.40.630.110">
    <property type="entry name" value="GNAT acetyltransferase-like"/>
    <property type="match status" value="1"/>
</dbReference>
<dbReference type="Pfam" id="PF12746">
    <property type="entry name" value="GNAT_acetyltran"/>
    <property type="match status" value="1"/>
</dbReference>
<dbReference type="InterPro" id="IPR000182">
    <property type="entry name" value="GNAT_dom"/>
</dbReference>
<keyword evidence="2" id="KW-0808">Transferase</keyword>
<dbReference type="InterPro" id="IPR027365">
    <property type="entry name" value="GNAT_acetyltra_YdfB-like"/>
</dbReference>
<reference evidence="2 3" key="1">
    <citation type="submission" date="2017-03" db="EMBL/GenBank/DDBJ databases">
        <title>Genome sequence of Clostridium hungatei DSM 14427.</title>
        <authorList>
            <person name="Poehlein A."/>
            <person name="Daniel R."/>
        </authorList>
    </citation>
    <scope>NUCLEOTIDE SEQUENCE [LARGE SCALE GENOMIC DNA]</scope>
    <source>
        <strain evidence="2 3">DSM 14427</strain>
    </source>
</reference>
<organism evidence="2 3">
    <name type="scientific">Ruminiclostridium hungatei</name>
    <name type="common">Clostridium hungatei</name>
    <dbReference type="NCBI Taxonomy" id="48256"/>
    <lineage>
        <taxon>Bacteria</taxon>
        <taxon>Bacillati</taxon>
        <taxon>Bacillota</taxon>
        <taxon>Clostridia</taxon>
        <taxon>Eubacteriales</taxon>
        <taxon>Oscillospiraceae</taxon>
        <taxon>Ruminiclostridium</taxon>
    </lineage>
</organism>
<sequence>MIEVKKEEMDKIAPLFQGWDETLIWSCLQGYMGKAWARSGEKPGAAQIITGDFCFFAGQPDDELIKNIPGNFPSEYILMIPENHKWAAGIERIYKSRYERFMRYAIKKEPGVFDRKSLGCYIENLSPEYAVKSIDEKIYLKTRRESWSKDLCSQFSTYADYERYGMGFAVFHGDKLVSGASSYTVYRDGIEIEIDTREDYRRKGLALACASRLILECLDRKLYPSWDAANRESVALAEKLGYHFEKEYVTYAVPAR</sequence>
<proteinExistence type="predicted"/>
<dbReference type="InterPro" id="IPR042573">
    <property type="entry name" value="GNAT_acetyltra_N"/>
</dbReference>
<dbReference type="GO" id="GO:0016747">
    <property type="term" value="F:acyltransferase activity, transferring groups other than amino-acyl groups"/>
    <property type="evidence" value="ECO:0007669"/>
    <property type="project" value="InterPro"/>
</dbReference>
<feature type="domain" description="N-acetyltransferase" evidence="1">
    <location>
        <begin position="120"/>
        <end position="256"/>
    </location>
</feature>
<dbReference type="STRING" id="48256.CLHUN_26120"/>
<dbReference type="PANTHER" id="PTHR31143">
    <property type="match status" value="1"/>
</dbReference>
<evidence type="ECO:0000313" key="2">
    <source>
        <dbReference type="EMBL" id="OPX43465.1"/>
    </source>
</evidence>
<dbReference type="Gene3D" id="3.40.630.30">
    <property type="match status" value="1"/>
</dbReference>
<dbReference type="RefSeq" id="WP_080065067.1">
    <property type="nucleotide sequence ID" value="NZ_MZGX01000017.1"/>
</dbReference>
<gene>
    <name evidence="2" type="ORF">CLHUN_26120</name>
</gene>
<name>A0A1V4SJ21_RUMHU</name>
<evidence type="ECO:0000313" key="3">
    <source>
        <dbReference type="Proteomes" id="UP000191554"/>
    </source>
</evidence>
<dbReference type="AlphaFoldDB" id="A0A1V4SJ21"/>
<dbReference type="EMBL" id="MZGX01000017">
    <property type="protein sequence ID" value="OPX43465.1"/>
    <property type="molecule type" value="Genomic_DNA"/>
</dbReference>
<dbReference type="InterPro" id="IPR016181">
    <property type="entry name" value="Acyl_CoA_acyltransferase"/>
</dbReference>
<dbReference type="PANTHER" id="PTHR31143:SF2">
    <property type="entry name" value="FR47-LIKE DOMAIN-CONTAINING PROTEIN-RELATED"/>
    <property type="match status" value="1"/>
</dbReference>
<dbReference type="SUPFAM" id="SSF55729">
    <property type="entry name" value="Acyl-CoA N-acyltransferases (Nat)"/>
    <property type="match status" value="1"/>
</dbReference>
<dbReference type="Proteomes" id="UP000191554">
    <property type="component" value="Unassembled WGS sequence"/>
</dbReference>